<keyword evidence="6 14" id="KW-0812">Transmembrane</keyword>
<dbReference type="RefSeq" id="WP_318600909.1">
    <property type="nucleotide sequence ID" value="NZ_JAWSTH010000137.1"/>
</dbReference>
<evidence type="ECO:0000259" key="16">
    <source>
        <dbReference type="Pfam" id="PF07730"/>
    </source>
</evidence>
<evidence type="ECO:0000256" key="13">
    <source>
        <dbReference type="SAM" id="Coils"/>
    </source>
</evidence>
<dbReference type="EMBL" id="JAWSTH010000137">
    <property type="protein sequence ID" value="MDW5598382.1"/>
    <property type="molecule type" value="Genomic_DNA"/>
</dbReference>
<feature type="transmembrane region" description="Helical" evidence="14">
    <location>
        <begin position="18"/>
        <end position="38"/>
    </location>
</feature>
<keyword evidence="8" id="KW-0418">Kinase</keyword>
<evidence type="ECO:0000313" key="19">
    <source>
        <dbReference type="Proteomes" id="UP001284601"/>
    </source>
</evidence>
<reference evidence="19" key="1">
    <citation type="submission" date="2023-07" db="EMBL/GenBank/DDBJ databases">
        <title>Conexibacter stalactiti sp. nov., isolated from stalactites in a lava cave and emended description of the genus Conexibacter.</title>
        <authorList>
            <person name="Lee S.D."/>
        </authorList>
    </citation>
    <scope>NUCLEOTIDE SEQUENCE [LARGE SCALE GENOMIC DNA]</scope>
    <source>
        <strain evidence="19">KCTC 39840</strain>
    </source>
</reference>
<keyword evidence="13" id="KW-0175">Coiled coil</keyword>
<evidence type="ECO:0000259" key="15">
    <source>
        <dbReference type="Pfam" id="PF02518"/>
    </source>
</evidence>
<dbReference type="EC" id="2.7.13.3" evidence="3"/>
<evidence type="ECO:0000259" key="17">
    <source>
        <dbReference type="Pfam" id="PF13493"/>
    </source>
</evidence>
<evidence type="ECO:0000256" key="10">
    <source>
        <dbReference type="ARBA" id="ARBA00022989"/>
    </source>
</evidence>
<keyword evidence="9" id="KW-0067">ATP-binding</keyword>
<dbReference type="PANTHER" id="PTHR24421">
    <property type="entry name" value="NITRATE/NITRITE SENSOR PROTEIN NARX-RELATED"/>
    <property type="match status" value="1"/>
</dbReference>
<gene>
    <name evidence="18" type="ORF">R7226_28745</name>
</gene>
<evidence type="ECO:0000256" key="3">
    <source>
        <dbReference type="ARBA" id="ARBA00012438"/>
    </source>
</evidence>
<feature type="coiled-coil region" evidence="13">
    <location>
        <begin position="120"/>
        <end position="147"/>
    </location>
</feature>
<feature type="transmembrane region" description="Helical" evidence="14">
    <location>
        <begin position="97"/>
        <end position="114"/>
    </location>
</feature>
<dbReference type="InterPro" id="IPR050482">
    <property type="entry name" value="Sensor_HK_TwoCompSys"/>
</dbReference>
<dbReference type="InterPro" id="IPR038318">
    <property type="entry name" value="KdpD_sf"/>
</dbReference>
<keyword evidence="11" id="KW-0902">Two-component regulatory system</keyword>
<keyword evidence="4" id="KW-0597">Phosphoprotein</keyword>
<feature type="domain" description="Sensor protein KdpD transmembrane" evidence="17">
    <location>
        <begin position="22"/>
        <end position="127"/>
    </location>
</feature>
<evidence type="ECO:0000256" key="2">
    <source>
        <dbReference type="ARBA" id="ARBA00004141"/>
    </source>
</evidence>
<evidence type="ECO:0000256" key="4">
    <source>
        <dbReference type="ARBA" id="ARBA00022553"/>
    </source>
</evidence>
<keyword evidence="7" id="KW-0547">Nucleotide-binding</keyword>
<keyword evidence="5" id="KW-0808">Transferase</keyword>
<organism evidence="18 19">
    <name type="scientific">Conexibacter stalactiti</name>
    <dbReference type="NCBI Taxonomy" id="1940611"/>
    <lineage>
        <taxon>Bacteria</taxon>
        <taxon>Bacillati</taxon>
        <taxon>Actinomycetota</taxon>
        <taxon>Thermoleophilia</taxon>
        <taxon>Solirubrobacterales</taxon>
        <taxon>Conexibacteraceae</taxon>
        <taxon>Conexibacter</taxon>
    </lineage>
</organism>
<keyword evidence="19" id="KW-1185">Reference proteome</keyword>
<dbReference type="Gene3D" id="3.30.565.10">
    <property type="entry name" value="Histidine kinase-like ATPase, C-terminal domain"/>
    <property type="match status" value="1"/>
</dbReference>
<dbReference type="InterPro" id="IPR036890">
    <property type="entry name" value="HATPase_C_sf"/>
</dbReference>
<dbReference type="SUPFAM" id="SSF55874">
    <property type="entry name" value="ATPase domain of HSP90 chaperone/DNA topoisomerase II/histidine kinase"/>
    <property type="match status" value="1"/>
</dbReference>
<dbReference type="Gene3D" id="1.20.120.620">
    <property type="entry name" value="Backbone structure of the membrane domain of e. Coli histidine kinase receptor kdpd"/>
    <property type="match status" value="1"/>
</dbReference>
<feature type="domain" description="Signal transduction histidine kinase subgroup 3 dimerisation and phosphoacceptor" evidence="16">
    <location>
        <begin position="161"/>
        <end position="225"/>
    </location>
</feature>
<dbReference type="Proteomes" id="UP001284601">
    <property type="component" value="Unassembled WGS sequence"/>
</dbReference>
<comment type="caution">
    <text evidence="18">The sequence shown here is derived from an EMBL/GenBank/DDBJ whole genome shotgun (WGS) entry which is preliminary data.</text>
</comment>
<evidence type="ECO:0000256" key="8">
    <source>
        <dbReference type="ARBA" id="ARBA00022777"/>
    </source>
</evidence>
<evidence type="ECO:0000256" key="12">
    <source>
        <dbReference type="ARBA" id="ARBA00023136"/>
    </source>
</evidence>
<keyword evidence="12 14" id="KW-0472">Membrane</keyword>
<sequence length="352" mass="37254">MPAASTPKPAARRQDSTAVGIAAAAFVVASVTALLYPLSEADPGVSSGVLYVLGVLLIATYWGLWLGLATSFASALALLFFHTQPTGSFHVTDGSDIVAILVLLLTACVGSVIADRARMRANEAEQRLLLEAELRAAEAERIRLEEVRQSRVRVVEATYSERRRLVRDLHDGAQQRLVHTILTLKLAQRPGQDEQARAELLADAISHAQAATNELRELAHGILPAILLRGGLEAGVDAVASRMPIPVRLEIVGRRFPPIVEATAYFVVAEALTNAAKHAQATRAWVNADVRDGRLRVEVGDDGVGGALAGGPGLLGMDDRVKAVDGELRIDSPPGGPTAIVATLPIPPADDA</sequence>
<dbReference type="Gene3D" id="1.20.5.1930">
    <property type="match status" value="1"/>
</dbReference>
<comment type="subcellular location">
    <subcellularLocation>
        <location evidence="2">Membrane</location>
        <topology evidence="2">Multi-pass membrane protein</topology>
    </subcellularLocation>
</comment>
<dbReference type="InterPro" id="IPR011712">
    <property type="entry name" value="Sig_transdc_His_kin_sub3_dim/P"/>
</dbReference>
<accession>A0ABU4HYH7</accession>
<dbReference type="InterPro" id="IPR003594">
    <property type="entry name" value="HATPase_dom"/>
</dbReference>
<evidence type="ECO:0000256" key="7">
    <source>
        <dbReference type="ARBA" id="ARBA00022741"/>
    </source>
</evidence>
<evidence type="ECO:0000256" key="11">
    <source>
        <dbReference type="ARBA" id="ARBA00023012"/>
    </source>
</evidence>
<evidence type="ECO:0000256" key="14">
    <source>
        <dbReference type="SAM" id="Phobius"/>
    </source>
</evidence>
<comment type="catalytic activity">
    <reaction evidence="1">
        <text>ATP + protein L-histidine = ADP + protein N-phospho-L-histidine.</text>
        <dbReference type="EC" id="2.7.13.3"/>
    </reaction>
</comment>
<dbReference type="CDD" id="cd16917">
    <property type="entry name" value="HATPase_UhpB-NarQ-NarX-like"/>
    <property type="match status" value="1"/>
</dbReference>
<dbReference type="PANTHER" id="PTHR24421:SF10">
    <property type="entry name" value="NITRATE_NITRITE SENSOR PROTEIN NARQ"/>
    <property type="match status" value="1"/>
</dbReference>
<dbReference type="InterPro" id="IPR025201">
    <property type="entry name" value="KdpD_TM"/>
</dbReference>
<evidence type="ECO:0000256" key="5">
    <source>
        <dbReference type="ARBA" id="ARBA00022679"/>
    </source>
</evidence>
<dbReference type="Pfam" id="PF07730">
    <property type="entry name" value="HisKA_3"/>
    <property type="match status" value="1"/>
</dbReference>
<dbReference type="Pfam" id="PF13493">
    <property type="entry name" value="DUF4118"/>
    <property type="match status" value="1"/>
</dbReference>
<evidence type="ECO:0000256" key="9">
    <source>
        <dbReference type="ARBA" id="ARBA00022840"/>
    </source>
</evidence>
<feature type="domain" description="Histidine kinase/HSP90-like ATPase" evidence="15">
    <location>
        <begin position="263"/>
        <end position="347"/>
    </location>
</feature>
<evidence type="ECO:0000313" key="18">
    <source>
        <dbReference type="EMBL" id="MDW5598382.1"/>
    </source>
</evidence>
<name>A0ABU4HYH7_9ACTN</name>
<proteinExistence type="predicted"/>
<keyword evidence="10 14" id="KW-1133">Transmembrane helix</keyword>
<evidence type="ECO:0000256" key="6">
    <source>
        <dbReference type="ARBA" id="ARBA00022692"/>
    </source>
</evidence>
<evidence type="ECO:0000256" key="1">
    <source>
        <dbReference type="ARBA" id="ARBA00000085"/>
    </source>
</evidence>
<protein>
    <recommendedName>
        <fullName evidence="3">histidine kinase</fullName>
        <ecNumber evidence="3">2.7.13.3</ecNumber>
    </recommendedName>
</protein>
<dbReference type="Pfam" id="PF02518">
    <property type="entry name" value="HATPase_c"/>
    <property type="match status" value="1"/>
</dbReference>
<feature type="transmembrane region" description="Helical" evidence="14">
    <location>
        <begin position="50"/>
        <end position="77"/>
    </location>
</feature>